<proteinExistence type="predicted"/>
<evidence type="ECO:0000313" key="3">
    <source>
        <dbReference type="EMBL" id="KEP52148.1"/>
    </source>
</evidence>
<dbReference type="EMBL" id="AZST01000122">
    <property type="protein sequence ID" value="KEP52148.1"/>
    <property type="molecule type" value="Genomic_DNA"/>
</dbReference>
<evidence type="ECO:0000256" key="1">
    <source>
        <dbReference type="SAM" id="MobiDB-lite"/>
    </source>
</evidence>
<sequence length="209" mass="22495">MYRDVEWPTPDIFIEPSRHDKTPTNLPQNYKMTTLALSRSSPTNNTLTDGYGTVTYDVSTPFSWRSSTTTIKRNGQVLAMIKWGVFGGSELTMGGVSASLNDVFPRTGKLSSSRVFTTADGERLKWKHKSTLQCVSADSGLPLATYNHKLFAGIRNKKSTLDISPNAAHLTDILVVTWVIAEKKAQDERSAASSAGSSAAAASSASGGC</sequence>
<dbReference type="InterPro" id="IPR046528">
    <property type="entry name" value="DUF6593"/>
</dbReference>
<gene>
    <name evidence="3" type="ORF">V565_050050</name>
</gene>
<protein>
    <submittedName>
        <fullName evidence="3">Putative ATP11</fullName>
    </submittedName>
</protein>
<feature type="compositionally biased region" description="Low complexity" evidence="1">
    <location>
        <begin position="191"/>
        <end position="209"/>
    </location>
</feature>
<feature type="domain" description="DUF6593" evidence="2">
    <location>
        <begin position="41"/>
        <end position="186"/>
    </location>
</feature>
<comment type="caution">
    <text evidence="3">The sequence shown here is derived from an EMBL/GenBank/DDBJ whole genome shotgun (WGS) entry which is preliminary data.</text>
</comment>
<dbReference type="Pfam" id="PF20236">
    <property type="entry name" value="DUF6593"/>
    <property type="match status" value="1"/>
</dbReference>
<keyword evidence="4" id="KW-1185">Reference proteome</keyword>
<reference evidence="3 4" key="1">
    <citation type="submission" date="2013-12" db="EMBL/GenBank/DDBJ databases">
        <authorList>
            <person name="Cubeta M."/>
            <person name="Pakala S."/>
            <person name="Fedorova N."/>
            <person name="Thomas E."/>
            <person name="Dean R."/>
            <person name="Jabaji S."/>
            <person name="Neate S."/>
            <person name="Toda T."/>
            <person name="Tavantzis S."/>
            <person name="Vilgalys R."/>
            <person name="Bharathan N."/>
            <person name="Pakala S."/>
            <person name="Losada L.S."/>
            <person name="Zafar N."/>
            <person name="Nierman W."/>
        </authorList>
    </citation>
    <scope>NUCLEOTIDE SEQUENCE [LARGE SCALE GENOMIC DNA]</scope>
    <source>
        <strain evidence="3 4">123E</strain>
    </source>
</reference>
<dbReference type="OrthoDB" id="3360976at2759"/>
<organism evidence="3 4">
    <name type="scientific">Rhizoctonia solani 123E</name>
    <dbReference type="NCBI Taxonomy" id="1423351"/>
    <lineage>
        <taxon>Eukaryota</taxon>
        <taxon>Fungi</taxon>
        <taxon>Dikarya</taxon>
        <taxon>Basidiomycota</taxon>
        <taxon>Agaricomycotina</taxon>
        <taxon>Agaricomycetes</taxon>
        <taxon>Cantharellales</taxon>
        <taxon>Ceratobasidiaceae</taxon>
        <taxon>Rhizoctonia</taxon>
    </lineage>
</organism>
<dbReference type="HOGENOM" id="CLU_084280_0_1_1"/>
<dbReference type="Proteomes" id="UP000027456">
    <property type="component" value="Unassembled WGS sequence"/>
</dbReference>
<evidence type="ECO:0000259" key="2">
    <source>
        <dbReference type="Pfam" id="PF20236"/>
    </source>
</evidence>
<dbReference type="AlphaFoldDB" id="A0A074S5K7"/>
<evidence type="ECO:0000313" key="4">
    <source>
        <dbReference type="Proteomes" id="UP000027456"/>
    </source>
</evidence>
<feature type="region of interest" description="Disordered" evidence="1">
    <location>
        <begin position="190"/>
        <end position="209"/>
    </location>
</feature>
<accession>A0A074S5K7</accession>
<name>A0A074S5K7_9AGAM</name>